<gene>
    <name evidence="1" type="ORF">SASC598J21_013190</name>
</gene>
<protein>
    <submittedName>
        <fullName evidence="1">Uncharacterized protein</fullName>
    </submittedName>
</protein>
<comment type="caution">
    <text evidence="1">The sequence shown here is derived from an EMBL/GenBank/DDBJ whole genome shotgun (WGS) entry which is preliminary data.</text>
</comment>
<dbReference type="EMBL" id="AVQL01000442">
    <property type="protein sequence ID" value="KEQ00882.1"/>
    <property type="molecule type" value="Genomic_DNA"/>
</dbReference>
<dbReference type="AlphaFoldDB" id="A0A074VAL3"/>
<evidence type="ECO:0000313" key="1">
    <source>
        <dbReference type="EMBL" id="KEQ00882.1"/>
    </source>
</evidence>
<sequence length="365" mass="42404">MFFKKFWRKKSNSDIQSVQDKPIAQDKISLAIQTFWTQVKASEQTFNTLEPISIMENLNNLLIDNQLNVIAELTRGDKKNHKIIFTAEGRIEQFELVIRIVKHAPDLNFFEIEAFRTRIENLDAFSITHHDHSLSLGPADLLIYHHEEYRKISLEIVFGKTIPEEKKQIAQSTAFILLDHALGEYDFSIKIGCVNFLETPKEATAVPLIEFVTVFDQLWQDKLKHTGIFPLSDKEDRWNVFEIIDQNDPDNKRLVQRNETADVLVGDFNYCYALTITADVDSKENLSLVYELEDTINPALRFNKQGIHCQNTFYQGVRTMLWHVQDKQSAIALAQRLADQYKTLSVKIECEFDPGWSQYLSWVEK</sequence>
<proteinExistence type="predicted"/>
<name>A0A074VAL3_9NEIS</name>
<reference evidence="1 2" key="1">
    <citation type="journal article" date="2014" name="PLoS Genet.">
        <title>Hidden diversity in honey bee gut symbionts detected by single-cell genomics.</title>
        <authorList>
            <person name="Engel P."/>
            <person name="Stepanauskas R."/>
            <person name="Moran N."/>
        </authorList>
    </citation>
    <scope>NUCLEOTIDE SEQUENCE [LARGE SCALE GENOMIC DNA]</scope>
    <source>
        <strain evidence="1 2">SCGC AB-598-J21</strain>
    </source>
</reference>
<accession>A0A074VAL3</accession>
<dbReference type="Proteomes" id="UP000027644">
    <property type="component" value="Unassembled WGS sequence"/>
</dbReference>
<evidence type="ECO:0000313" key="2">
    <source>
        <dbReference type="Proteomes" id="UP000027644"/>
    </source>
</evidence>
<organism evidence="1 2">
    <name type="scientific">Snodgrassella alvi SCGC AB-598-J21</name>
    <dbReference type="NCBI Taxonomy" id="1385367"/>
    <lineage>
        <taxon>Bacteria</taxon>
        <taxon>Pseudomonadati</taxon>
        <taxon>Pseudomonadota</taxon>
        <taxon>Betaproteobacteria</taxon>
        <taxon>Neisseriales</taxon>
        <taxon>Neisseriaceae</taxon>
        <taxon>Snodgrassella</taxon>
    </lineage>
</organism>